<comment type="caution">
    <text evidence="1">The sequence shown here is derived from an EMBL/GenBank/DDBJ whole genome shotgun (WGS) entry which is preliminary data.</text>
</comment>
<name>A0A1Y1VWV4_9FUNG</name>
<organism evidence="1 2">
    <name type="scientific">Linderina pennispora</name>
    <dbReference type="NCBI Taxonomy" id="61395"/>
    <lineage>
        <taxon>Eukaryota</taxon>
        <taxon>Fungi</taxon>
        <taxon>Fungi incertae sedis</taxon>
        <taxon>Zoopagomycota</taxon>
        <taxon>Kickxellomycotina</taxon>
        <taxon>Kickxellomycetes</taxon>
        <taxon>Kickxellales</taxon>
        <taxon>Kickxellaceae</taxon>
        <taxon>Linderina</taxon>
    </lineage>
</organism>
<proteinExistence type="predicted"/>
<dbReference type="AlphaFoldDB" id="A0A1Y1VWV4"/>
<dbReference type="Proteomes" id="UP000193922">
    <property type="component" value="Unassembled WGS sequence"/>
</dbReference>
<reference evidence="1 2" key="1">
    <citation type="submission" date="2016-07" db="EMBL/GenBank/DDBJ databases">
        <title>Pervasive Adenine N6-methylation of Active Genes in Fungi.</title>
        <authorList>
            <consortium name="DOE Joint Genome Institute"/>
            <person name="Mondo S.J."/>
            <person name="Dannebaum R.O."/>
            <person name="Kuo R.C."/>
            <person name="Labutti K."/>
            <person name="Haridas S."/>
            <person name="Kuo A."/>
            <person name="Salamov A."/>
            <person name="Ahrendt S.R."/>
            <person name="Lipzen A."/>
            <person name="Sullivan W."/>
            <person name="Andreopoulos W.B."/>
            <person name="Clum A."/>
            <person name="Lindquist E."/>
            <person name="Daum C."/>
            <person name="Ramamoorthy G.K."/>
            <person name="Gryganskyi A."/>
            <person name="Culley D."/>
            <person name="Magnuson J.K."/>
            <person name="James T.Y."/>
            <person name="O'Malley M.A."/>
            <person name="Stajich J.E."/>
            <person name="Spatafora J.W."/>
            <person name="Visel A."/>
            <person name="Grigoriev I.V."/>
        </authorList>
    </citation>
    <scope>NUCLEOTIDE SEQUENCE [LARGE SCALE GENOMIC DNA]</scope>
    <source>
        <strain evidence="1 2">ATCC 12442</strain>
    </source>
</reference>
<sequence length="57" mass="5816">MSSFSSSNKHTTANRIALSSKISSAGEGNNAYDALEYLTGSLGGTGSSSSPTVYPQQ</sequence>
<keyword evidence="2" id="KW-1185">Reference proteome</keyword>
<evidence type="ECO:0000313" key="2">
    <source>
        <dbReference type="Proteomes" id="UP000193922"/>
    </source>
</evidence>
<dbReference type="RefSeq" id="XP_040739880.1">
    <property type="nucleotide sequence ID" value="XM_040888781.1"/>
</dbReference>
<protein>
    <submittedName>
        <fullName evidence="1">Uncharacterized protein</fullName>
    </submittedName>
</protein>
<dbReference type="GeneID" id="63805429"/>
<gene>
    <name evidence="1" type="ORF">DL89DRAFT_270651</name>
</gene>
<accession>A0A1Y1VWV4</accession>
<dbReference type="EMBL" id="MCFD01000021">
    <property type="protein sequence ID" value="ORX65787.1"/>
    <property type="molecule type" value="Genomic_DNA"/>
</dbReference>
<evidence type="ECO:0000313" key="1">
    <source>
        <dbReference type="EMBL" id="ORX65787.1"/>
    </source>
</evidence>